<proteinExistence type="inferred from homology"/>
<evidence type="ECO:0000313" key="5">
    <source>
        <dbReference type="Proteomes" id="UP000261620"/>
    </source>
</evidence>
<evidence type="ECO:0000259" key="3">
    <source>
        <dbReference type="Pfam" id="PF19314"/>
    </source>
</evidence>
<feature type="compositionally biased region" description="Low complexity" evidence="2">
    <location>
        <begin position="631"/>
        <end position="642"/>
    </location>
</feature>
<keyword evidence="5" id="KW-1185">Reference proteome</keyword>
<dbReference type="InterPro" id="IPR045669">
    <property type="entry name" value="FHIP_C"/>
</dbReference>
<dbReference type="Pfam" id="PF19314">
    <property type="entry name" value="DUF5917"/>
    <property type="match status" value="1"/>
</dbReference>
<dbReference type="Proteomes" id="UP000261620">
    <property type="component" value="Unplaced"/>
</dbReference>
<protein>
    <recommendedName>
        <fullName evidence="3">FHF complex subunit HOOK-interacting protein C-terminal domain-containing protein</fullName>
    </recommendedName>
</protein>
<reference evidence="4" key="1">
    <citation type="submission" date="2025-08" db="UniProtKB">
        <authorList>
            <consortium name="Ensembl"/>
        </authorList>
    </citation>
    <scope>IDENTIFICATION</scope>
</reference>
<dbReference type="Pfam" id="PF19311">
    <property type="entry name" value="KELAA"/>
    <property type="match status" value="1"/>
</dbReference>
<feature type="region of interest" description="Disordered" evidence="2">
    <location>
        <begin position="616"/>
        <end position="648"/>
    </location>
</feature>
<feature type="domain" description="FHF complex subunit HOOK-interacting protein C-terminal" evidence="3">
    <location>
        <begin position="769"/>
        <end position="860"/>
    </location>
</feature>
<dbReference type="InterPro" id="IPR019384">
    <property type="entry name" value="FHIP"/>
</dbReference>
<feature type="compositionally biased region" description="Basic and acidic residues" evidence="2">
    <location>
        <begin position="616"/>
        <end position="628"/>
    </location>
</feature>
<sequence>MASVVASGNRDGQSLVLKGVDPETCMIVFKNHWAQVVKILEKHDPLRSNSTLSVINLSRTQAGAMGPILEFVVMENVMERLFVWSLRREFTDDMKLEQLKMYEMLVGQAHQPLLHHKPILRPLMMLLSSCSGTAAPQVEAELVLLLNQLCCVLAKDPSILELFFHTSEDQGATNFLMFSLLIPFIHREGTVGQQARDALLLIMSLSTENERVAKHIAENTYFCPVLATGLSGLYSSLPTKLEVPTEEWHCLHREDWLRMPSLVQFLNSLEFCNAVIQVAHPDIRDQLVGYIYNGFLVPVLAPALHKLTLEEVLTTTAYLDLFLRSVTEPALLQTLLSFILLHQHEGVHILDTLVNTCFLKLTHTHIALKCRSIPMCLPRYLIPCNHMMLSQRRVVRERDCYSVSASKILALTPSCCSPDHSPPPLRQLDSILFSKGTETPDSASHSLSGGDEDSGTSCTIGSEIYLDVSYLHYLYDARLSISSCLRACQVWSAPYDGEDPPPDKYQAGVLTEPGLKSWHTQMVSKRVPPPLAPHPRPCPPPSVNQLELEWDDSYDVCPVQSAEAAVETKPPQSPAAEPPKHIQEMRRTAIMLVKGSYVEENDFQDDVMVYDLVSQKDSKDVEHRELKSNRSASQEAQPSSAEVPLKNGLSLTPPIALMADDSKNSLDLKAKDQRDCSSSLQKSTAAELGEDLLAQYDELIRTFDPGSGGKQVRTGAELKKPVTPAAEEEEEEMDFTSFTAETPEPEKLHSPFGKFFSASVGRNQSVPFTGPFVSVLLSRLENMLSNSLHVNLLLTGIMAKLAAYPQPLLRSFLLNTNLVFQPTVRSLYQVLATVKHQIEKLAATRKDFPELITAAQHWLLARETSFMAAVLQEIIYFHDKSRVSSLSEGGRIFKSSPPPKPKAISVDQTEVFATVLFTEFLKELAAIAQEHSILSYIPVEE</sequence>
<accession>A0A3Q3VVK6</accession>
<feature type="region of interest" description="Disordered" evidence="2">
    <location>
        <begin position="707"/>
        <end position="734"/>
    </location>
</feature>
<dbReference type="OMA" id="RMPSLVQ"/>
<dbReference type="PANTHER" id="PTHR21705:SF6">
    <property type="entry name" value="FHF COMPLEX SUBUNIT HOOK-INTERACTING PROTEIN 1A"/>
    <property type="match status" value="1"/>
</dbReference>
<reference evidence="4" key="2">
    <citation type="submission" date="2025-09" db="UniProtKB">
        <authorList>
            <consortium name="Ensembl"/>
        </authorList>
    </citation>
    <scope>IDENTIFICATION</scope>
</reference>
<dbReference type="STRING" id="94237.ENSMMOP00000006936"/>
<organism evidence="4 5">
    <name type="scientific">Mola mola</name>
    <name type="common">Ocean sunfish</name>
    <name type="synonym">Tetraodon mola</name>
    <dbReference type="NCBI Taxonomy" id="94237"/>
    <lineage>
        <taxon>Eukaryota</taxon>
        <taxon>Metazoa</taxon>
        <taxon>Chordata</taxon>
        <taxon>Craniata</taxon>
        <taxon>Vertebrata</taxon>
        <taxon>Euteleostomi</taxon>
        <taxon>Actinopterygii</taxon>
        <taxon>Neopterygii</taxon>
        <taxon>Teleostei</taxon>
        <taxon>Neoteleostei</taxon>
        <taxon>Acanthomorphata</taxon>
        <taxon>Eupercaria</taxon>
        <taxon>Tetraodontiformes</taxon>
        <taxon>Molidae</taxon>
        <taxon>Mola</taxon>
    </lineage>
</organism>
<comment type="similarity">
    <text evidence="1">Belongs to the FHIP family.</text>
</comment>
<evidence type="ECO:0000256" key="2">
    <source>
        <dbReference type="SAM" id="MobiDB-lite"/>
    </source>
</evidence>
<dbReference type="InterPro" id="IPR045668">
    <property type="entry name" value="FHIP_KELAA_motif"/>
</dbReference>
<dbReference type="Pfam" id="PF10257">
    <property type="entry name" value="RAI16-like"/>
    <property type="match status" value="1"/>
</dbReference>
<dbReference type="AlphaFoldDB" id="A0A3Q3VVK6"/>
<evidence type="ECO:0000313" key="4">
    <source>
        <dbReference type="Ensembl" id="ENSMMOP00000006936.1"/>
    </source>
</evidence>
<dbReference type="PANTHER" id="PTHR21705">
    <property type="entry name" value="RAI16 PROTEIN-RELATED"/>
    <property type="match status" value="1"/>
</dbReference>
<name>A0A3Q3VVK6_MOLML</name>
<evidence type="ECO:0000256" key="1">
    <source>
        <dbReference type="ARBA" id="ARBA00024336"/>
    </source>
</evidence>
<dbReference type="Ensembl" id="ENSMMOT00000007066.1">
    <property type="protein sequence ID" value="ENSMMOP00000006936.1"/>
    <property type="gene ID" value="ENSMMOG00000005390.1"/>
</dbReference>